<sequence length="703" mass="79386">MANRRSVRPISSENPRGDTAFKKKYGPYPGRPNDRHTKELLDLDANITSTRSLKPSDLNVPIQPCFKRSHWSKTGLNHEPYPLGKLGSGKWAADNDVVWEIIQPTLQLASLLLENIHSDFFDTLLHGPRIPIDPNRFPDNPPSWVPLSSLHLLRSFRSRGLDPQDPALEKSRKDLVSELSSSTTFKFKENSDTLSYNARTNTVIQEDANGNRFLKNQIVLSHKNYEPLLRPNATASERLGYQWRTADTDESLATWVSNSTPEVYFGNHSIQEHGFLMEQFGLGGVTRAEKNPKGSLFPTVAFFWTEWPSVYWVNYVSNVILKTPILSSRYHFYPVPVKHFEDVHQMDFWNYMVTQVPSLAAESLLNVDAGKSEGSKWRSAHATLKSKQNMSAEEQRACQAGDELIKRAKLNEKFFFSSTKQNENLDCILDYNGGLKEKLQLIATAAYTTVATTGQQSMPADPAEAIEALMQIQYEMLLSAARVHCDAVDSYFALTSIGKVALEVKTNLLMFNQGLGGFARELAACWTTELITDYEYIDEILEFRRQMLYSPNDKYSKKFTMEYKEFGDLDGIINAYSKLDTNPEQSKSNIAKMTKYLATDIATGGTTEPLNTIKKFEKLIQALILLLNGEDDKSCDSWKKTLNTLIQRMQGIVGDLRKKFLLSLPVDDTDMEGYNALAGDDVQRDHEMGDDVPRASVMDDTPA</sequence>
<gene>
    <name evidence="2" type="ORF">SCLTRI_LOCUS9898</name>
</gene>
<comment type="caution">
    <text evidence="2">The sequence shown here is derived from an EMBL/GenBank/DDBJ whole genome shotgun (WGS) entry which is preliminary data.</text>
</comment>
<accession>A0A8H2W448</accession>
<feature type="region of interest" description="Disordered" evidence="1">
    <location>
        <begin position="679"/>
        <end position="703"/>
    </location>
</feature>
<protein>
    <submittedName>
        <fullName evidence="2">D3a5a4c6-a88f-48a7-b1a4-8a223051792e</fullName>
    </submittedName>
</protein>
<feature type="region of interest" description="Disordered" evidence="1">
    <location>
        <begin position="1"/>
        <end position="36"/>
    </location>
</feature>
<organism evidence="2 3">
    <name type="scientific">Sclerotinia trifoliorum</name>
    <dbReference type="NCBI Taxonomy" id="28548"/>
    <lineage>
        <taxon>Eukaryota</taxon>
        <taxon>Fungi</taxon>
        <taxon>Dikarya</taxon>
        <taxon>Ascomycota</taxon>
        <taxon>Pezizomycotina</taxon>
        <taxon>Leotiomycetes</taxon>
        <taxon>Helotiales</taxon>
        <taxon>Sclerotiniaceae</taxon>
        <taxon>Sclerotinia</taxon>
    </lineage>
</organism>
<evidence type="ECO:0000313" key="3">
    <source>
        <dbReference type="Proteomes" id="UP000624404"/>
    </source>
</evidence>
<name>A0A8H2W448_9HELO</name>
<keyword evidence="3" id="KW-1185">Reference proteome</keyword>
<evidence type="ECO:0000313" key="2">
    <source>
        <dbReference type="EMBL" id="CAD6453217.1"/>
    </source>
</evidence>
<dbReference type="Proteomes" id="UP000624404">
    <property type="component" value="Unassembled WGS sequence"/>
</dbReference>
<dbReference type="OrthoDB" id="10254945at2759"/>
<evidence type="ECO:0000256" key="1">
    <source>
        <dbReference type="SAM" id="MobiDB-lite"/>
    </source>
</evidence>
<proteinExistence type="predicted"/>
<dbReference type="AlphaFoldDB" id="A0A8H2W448"/>
<feature type="compositionally biased region" description="Basic and acidic residues" evidence="1">
    <location>
        <begin position="681"/>
        <end position="693"/>
    </location>
</feature>
<dbReference type="EMBL" id="CAJHIA010000036">
    <property type="protein sequence ID" value="CAD6453217.1"/>
    <property type="molecule type" value="Genomic_DNA"/>
</dbReference>
<reference evidence="2" key="1">
    <citation type="submission" date="2020-10" db="EMBL/GenBank/DDBJ databases">
        <authorList>
            <person name="Kusch S."/>
        </authorList>
    </citation>
    <scope>NUCLEOTIDE SEQUENCE</scope>
    <source>
        <strain evidence="2">SwB9</strain>
    </source>
</reference>